<dbReference type="InterPro" id="IPR009057">
    <property type="entry name" value="Homeodomain-like_sf"/>
</dbReference>
<gene>
    <name evidence="4" type="ORF">MOZ60_00915</name>
</gene>
<evidence type="ECO:0000256" key="2">
    <source>
        <dbReference type="PROSITE-ProRule" id="PRU00335"/>
    </source>
</evidence>
<accession>A0AB35U6E9</accession>
<dbReference type="GO" id="GO:0003677">
    <property type="term" value="F:DNA binding"/>
    <property type="evidence" value="ECO:0007669"/>
    <property type="project" value="UniProtKB-UniRule"/>
</dbReference>
<sequence>MDTKEKLAEALRAKMKEKPLSRITISDLTTAVGINRQTFYYHYHDIYELIEDIYYRETMRAIGNDNTIETWQTGLAKLFHAVQNQKDFVEQTFRSISREHIEDFLYSIMENLIINAINATSAGLLLKEEDKKLVADFYKHALIGMLLSWVKDGMRRNPDEIVAKIEILARDGFTPAISTFVKNRQQC</sequence>
<evidence type="ECO:0000313" key="4">
    <source>
        <dbReference type="EMBL" id="MDX8418649.1"/>
    </source>
</evidence>
<dbReference type="PANTHER" id="PTHR43479:SF7">
    <property type="entry name" value="TETR-FAMILY TRANSCRIPTIONAL REGULATOR"/>
    <property type="match status" value="1"/>
</dbReference>
<feature type="domain" description="HTH tetR-type" evidence="3">
    <location>
        <begin position="1"/>
        <end position="61"/>
    </location>
</feature>
<proteinExistence type="predicted"/>
<dbReference type="Pfam" id="PF14278">
    <property type="entry name" value="TetR_C_8"/>
    <property type="match status" value="1"/>
</dbReference>
<evidence type="ECO:0000259" key="3">
    <source>
        <dbReference type="PROSITE" id="PS50977"/>
    </source>
</evidence>
<protein>
    <submittedName>
        <fullName evidence="4">TetR family transcriptional regulator C-terminal domain-containing protein</fullName>
    </submittedName>
</protein>
<dbReference type="RefSeq" id="WP_108773911.1">
    <property type="nucleotide sequence ID" value="NZ_JALBUR010000001.1"/>
</dbReference>
<dbReference type="InterPro" id="IPR050624">
    <property type="entry name" value="HTH-type_Tx_Regulator"/>
</dbReference>
<dbReference type="AlphaFoldDB" id="A0AB35U6E9"/>
<dbReference type="Gene3D" id="1.10.357.10">
    <property type="entry name" value="Tetracycline Repressor, domain 2"/>
    <property type="match status" value="1"/>
</dbReference>
<comment type="caution">
    <text evidence="4">The sequence shown here is derived from an EMBL/GenBank/DDBJ whole genome shotgun (WGS) entry which is preliminary data.</text>
</comment>
<evidence type="ECO:0000256" key="1">
    <source>
        <dbReference type="ARBA" id="ARBA00023125"/>
    </source>
</evidence>
<dbReference type="Proteomes" id="UP001286174">
    <property type="component" value="Unassembled WGS sequence"/>
</dbReference>
<dbReference type="EMBL" id="JALBUR010000001">
    <property type="protein sequence ID" value="MDX8418649.1"/>
    <property type="molecule type" value="Genomic_DNA"/>
</dbReference>
<keyword evidence="1 2" id="KW-0238">DNA-binding</keyword>
<evidence type="ECO:0000313" key="5">
    <source>
        <dbReference type="Proteomes" id="UP001286174"/>
    </source>
</evidence>
<dbReference type="PANTHER" id="PTHR43479">
    <property type="entry name" value="ACREF/ENVCD OPERON REPRESSOR-RELATED"/>
    <property type="match status" value="1"/>
</dbReference>
<feature type="DNA-binding region" description="H-T-H motif" evidence="2">
    <location>
        <begin position="24"/>
        <end position="43"/>
    </location>
</feature>
<keyword evidence="5" id="KW-1185">Reference proteome</keyword>
<dbReference type="PROSITE" id="PS50977">
    <property type="entry name" value="HTH_TETR_2"/>
    <property type="match status" value="1"/>
</dbReference>
<dbReference type="InterPro" id="IPR001647">
    <property type="entry name" value="HTH_TetR"/>
</dbReference>
<reference evidence="4 5" key="1">
    <citation type="submission" date="2022-03" db="EMBL/GenBank/DDBJ databases">
        <title>Novel taxa within the pig intestine.</title>
        <authorList>
            <person name="Wylensek D."/>
            <person name="Bishof K."/>
            <person name="Afrizal A."/>
            <person name="Clavel T."/>
        </authorList>
    </citation>
    <scope>NUCLEOTIDE SEQUENCE [LARGE SCALE GENOMIC DNA]</scope>
    <source>
        <strain evidence="4 5">CLA-KB-P133</strain>
    </source>
</reference>
<dbReference type="SUPFAM" id="SSF46689">
    <property type="entry name" value="Homeodomain-like"/>
    <property type="match status" value="1"/>
</dbReference>
<name>A0AB35U6E9_9FIRM</name>
<dbReference type="InterPro" id="IPR039532">
    <property type="entry name" value="TetR_C_Firmicutes"/>
</dbReference>
<organism evidence="4 5">
    <name type="scientific">Grylomicrobium aquisgranensis</name>
    <dbReference type="NCBI Taxonomy" id="2926318"/>
    <lineage>
        <taxon>Bacteria</taxon>
        <taxon>Bacillati</taxon>
        <taxon>Bacillota</taxon>
        <taxon>Erysipelotrichia</taxon>
        <taxon>Erysipelotrichales</taxon>
        <taxon>Erysipelotrichaceae</taxon>
        <taxon>Grylomicrobium</taxon>
    </lineage>
</organism>